<name>A1D1G5_NEOFI</name>
<dbReference type="RefSeq" id="XP_001264155.1">
    <property type="nucleotide sequence ID" value="XM_001264154.1"/>
</dbReference>
<organism evidence="2 3">
    <name type="scientific">Neosartorya fischeri (strain ATCC 1020 / DSM 3700 / CBS 544.65 / FGSC A1164 / JCM 1740 / NRRL 181 / WB 181)</name>
    <name type="common">Aspergillus fischerianus</name>
    <dbReference type="NCBI Taxonomy" id="331117"/>
    <lineage>
        <taxon>Eukaryota</taxon>
        <taxon>Fungi</taxon>
        <taxon>Dikarya</taxon>
        <taxon>Ascomycota</taxon>
        <taxon>Pezizomycotina</taxon>
        <taxon>Eurotiomycetes</taxon>
        <taxon>Eurotiomycetidae</taxon>
        <taxon>Eurotiales</taxon>
        <taxon>Aspergillaceae</taxon>
        <taxon>Aspergillus</taxon>
        <taxon>Aspergillus subgen. Fumigati</taxon>
    </lineage>
</organism>
<dbReference type="KEGG" id="nfi:NFIA_009380"/>
<reference evidence="3" key="1">
    <citation type="journal article" date="2008" name="PLoS Genet.">
        <title>Genomic islands in the pathogenic filamentous fungus Aspergillus fumigatus.</title>
        <authorList>
            <person name="Fedorova N.D."/>
            <person name="Khaldi N."/>
            <person name="Joardar V.S."/>
            <person name="Maiti R."/>
            <person name="Amedeo P."/>
            <person name="Anderson M.J."/>
            <person name="Crabtree J."/>
            <person name="Silva J.C."/>
            <person name="Badger J.H."/>
            <person name="Albarraq A."/>
            <person name="Angiuoli S."/>
            <person name="Bussey H."/>
            <person name="Bowyer P."/>
            <person name="Cotty P.J."/>
            <person name="Dyer P.S."/>
            <person name="Egan A."/>
            <person name="Galens K."/>
            <person name="Fraser-Liggett C.M."/>
            <person name="Haas B.J."/>
            <person name="Inman J.M."/>
            <person name="Kent R."/>
            <person name="Lemieux S."/>
            <person name="Malavazi I."/>
            <person name="Orvis J."/>
            <person name="Roemer T."/>
            <person name="Ronning C.M."/>
            <person name="Sundaram J.P."/>
            <person name="Sutton G."/>
            <person name="Turner G."/>
            <person name="Venter J.C."/>
            <person name="White O.R."/>
            <person name="Whitty B.R."/>
            <person name="Youngman P."/>
            <person name="Wolfe K.H."/>
            <person name="Goldman G.H."/>
            <person name="Wortman J.R."/>
            <person name="Jiang B."/>
            <person name="Denning D.W."/>
            <person name="Nierman W.C."/>
        </authorList>
    </citation>
    <scope>NUCLEOTIDE SEQUENCE [LARGE SCALE GENOMIC DNA]</scope>
    <source>
        <strain evidence="3">ATCC 1020 / DSM 3700 / CBS 544.65 / FGSC A1164 / JCM 1740 / NRRL 181 / WB 181</strain>
    </source>
</reference>
<feature type="compositionally biased region" description="Basic and acidic residues" evidence="1">
    <location>
        <begin position="1"/>
        <end position="15"/>
    </location>
</feature>
<protein>
    <submittedName>
        <fullName evidence="2">Uncharacterized protein</fullName>
    </submittedName>
</protein>
<dbReference type="OMA" id="QRRVIHY"/>
<dbReference type="Proteomes" id="UP000006702">
    <property type="component" value="Unassembled WGS sequence"/>
</dbReference>
<dbReference type="EMBL" id="DS027688">
    <property type="protein sequence ID" value="EAW22258.1"/>
    <property type="molecule type" value="Genomic_DNA"/>
</dbReference>
<dbReference type="HOGENOM" id="CLU_1518295_0_0_1"/>
<evidence type="ECO:0000313" key="3">
    <source>
        <dbReference type="Proteomes" id="UP000006702"/>
    </source>
</evidence>
<feature type="region of interest" description="Disordered" evidence="1">
    <location>
        <begin position="1"/>
        <end position="21"/>
    </location>
</feature>
<gene>
    <name evidence="2" type="ORF">NFIA_009380</name>
</gene>
<dbReference type="GeneID" id="4590999"/>
<dbReference type="OrthoDB" id="5135119at2759"/>
<accession>A1D1G5</accession>
<evidence type="ECO:0000256" key="1">
    <source>
        <dbReference type="SAM" id="MobiDB-lite"/>
    </source>
</evidence>
<keyword evidence="3" id="KW-1185">Reference proteome</keyword>
<dbReference type="VEuPathDB" id="FungiDB:NFIA_009380"/>
<dbReference type="AlphaFoldDB" id="A1D1G5"/>
<sequence length="177" mass="19383">MAGRSRIQEHSDRSDGALAIPHIPNADAPAMVGNSYVGTFNCQAKYPVQRPSVPYGQQNDTSEALWFEGGYKECVGYLTEGRYPVFDKAGYALTNASNATHLSISPAVPDHREKKQRRVIHYSNGKESGLFLISSALDGKWLGPRGTLLPANCSDQAAQVKITFPIVKATRWSMLLD</sequence>
<proteinExistence type="predicted"/>
<dbReference type="eggNOG" id="ENOG502QPJ0">
    <property type="taxonomic scope" value="Eukaryota"/>
</dbReference>
<evidence type="ECO:0000313" key="2">
    <source>
        <dbReference type="EMBL" id="EAW22258.1"/>
    </source>
</evidence>